<dbReference type="InterPro" id="IPR000634">
    <property type="entry name" value="Ser/Thr_deHydtase_PyrdxlP-BS"/>
</dbReference>
<evidence type="ECO:0000256" key="5">
    <source>
        <dbReference type="ARBA" id="ARBA00022898"/>
    </source>
</evidence>
<dbReference type="GO" id="GO:0030170">
    <property type="term" value="F:pyridoxal phosphate binding"/>
    <property type="evidence" value="ECO:0007669"/>
    <property type="project" value="InterPro"/>
</dbReference>
<dbReference type="Pfam" id="PF24857">
    <property type="entry name" value="THR4_C"/>
    <property type="match status" value="1"/>
</dbReference>
<dbReference type="SUPFAM" id="SSF53686">
    <property type="entry name" value="Tryptophan synthase beta subunit-like PLP-dependent enzymes"/>
    <property type="match status" value="1"/>
</dbReference>
<evidence type="ECO:0000256" key="10">
    <source>
        <dbReference type="PIRSR" id="PIRSR604450-51"/>
    </source>
</evidence>
<keyword evidence="13" id="KW-1185">Reference proteome</keyword>
<dbReference type="InterPro" id="IPR004450">
    <property type="entry name" value="Thr_synthase-like"/>
</dbReference>
<evidence type="ECO:0000256" key="4">
    <source>
        <dbReference type="ARBA" id="ARBA00022605"/>
    </source>
</evidence>
<dbReference type="EC" id="4.2.3.1" evidence="9"/>
<dbReference type="GO" id="GO:0009088">
    <property type="term" value="P:threonine biosynthetic process"/>
    <property type="evidence" value="ECO:0007669"/>
    <property type="project" value="UniProtKB-UniRule"/>
</dbReference>
<dbReference type="Gene3D" id="3.90.1380.10">
    <property type="entry name" value="Threonine synthase, N-terminal domain"/>
    <property type="match status" value="1"/>
</dbReference>
<evidence type="ECO:0000256" key="7">
    <source>
        <dbReference type="ARBA" id="ARBA00029440"/>
    </source>
</evidence>
<evidence type="ECO:0000256" key="1">
    <source>
        <dbReference type="ARBA" id="ARBA00001933"/>
    </source>
</evidence>
<dbReference type="PANTHER" id="PTHR42690">
    <property type="entry name" value="THREONINE SYNTHASE FAMILY MEMBER"/>
    <property type="match status" value="1"/>
</dbReference>
<keyword evidence="6 12" id="KW-0456">Lyase</keyword>
<protein>
    <recommendedName>
        <fullName evidence="3 9">Threonine synthase</fullName>
        <ecNumber evidence="9">4.2.3.1</ecNumber>
    </recommendedName>
</protein>
<dbReference type="InterPro" id="IPR036052">
    <property type="entry name" value="TrpB-like_PALP_sf"/>
</dbReference>
<dbReference type="OrthoDB" id="9763107at2"/>
<comment type="catalytic activity">
    <reaction evidence="8">
        <text>O-phospho-L-homoserine + H2O = L-threonine + phosphate</text>
        <dbReference type="Rhea" id="RHEA:10840"/>
        <dbReference type="ChEBI" id="CHEBI:15377"/>
        <dbReference type="ChEBI" id="CHEBI:43474"/>
        <dbReference type="ChEBI" id="CHEBI:57590"/>
        <dbReference type="ChEBI" id="CHEBI:57926"/>
        <dbReference type="EC" id="4.2.3.1"/>
    </reaction>
</comment>
<name>A0A964WTZ6_9HYPH</name>
<keyword evidence="4" id="KW-0028">Amino-acid biosynthesis</keyword>
<evidence type="ECO:0000256" key="9">
    <source>
        <dbReference type="NCBIfam" id="TIGR00260"/>
    </source>
</evidence>
<comment type="caution">
    <text evidence="12">The sequence shown here is derived from an EMBL/GenBank/DDBJ whole genome shotgun (WGS) entry which is preliminary data.</text>
</comment>
<dbReference type="EMBL" id="SPKJ01000041">
    <property type="protein sequence ID" value="MYZ48562.1"/>
    <property type="molecule type" value="Genomic_DNA"/>
</dbReference>
<dbReference type="CDD" id="cd01560">
    <property type="entry name" value="Thr-synth_2"/>
    <property type="match status" value="1"/>
</dbReference>
<evidence type="ECO:0000313" key="13">
    <source>
        <dbReference type="Proteomes" id="UP000773614"/>
    </source>
</evidence>
<dbReference type="NCBIfam" id="TIGR00260">
    <property type="entry name" value="thrC"/>
    <property type="match status" value="1"/>
</dbReference>
<gene>
    <name evidence="12" type="ORF">E4O86_12660</name>
</gene>
<comment type="pathway">
    <text evidence="7">Amino-acid biosynthesis.</text>
</comment>
<keyword evidence="5 10" id="KW-0663">Pyridoxal phosphate</keyword>
<evidence type="ECO:0000256" key="8">
    <source>
        <dbReference type="ARBA" id="ARBA00049144"/>
    </source>
</evidence>
<evidence type="ECO:0000313" key="12">
    <source>
        <dbReference type="EMBL" id="MYZ48562.1"/>
    </source>
</evidence>
<dbReference type="InterPro" id="IPR051166">
    <property type="entry name" value="Threonine_Synthase"/>
</dbReference>
<evidence type="ECO:0000256" key="3">
    <source>
        <dbReference type="ARBA" id="ARBA00018679"/>
    </source>
</evidence>
<dbReference type="InterPro" id="IPR029144">
    <property type="entry name" value="Thr_synth_N"/>
</dbReference>
<dbReference type="InterPro" id="IPR037158">
    <property type="entry name" value="Thr_synth_N_sf"/>
</dbReference>
<dbReference type="GO" id="GO:0004795">
    <property type="term" value="F:threonine synthase activity"/>
    <property type="evidence" value="ECO:0007669"/>
    <property type="project" value="UniProtKB-UniRule"/>
</dbReference>
<dbReference type="AlphaFoldDB" id="A0A964WTZ6"/>
<dbReference type="Pfam" id="PF14821">
    <property type="entry name" value="Thr_synth_N"/>
    <property type="match status" value="1"/>
</dbReference>
<accession>A0A964WTZ6</accession>
<comment type="similarity">
    <text evidence="2">Belongs to the threonine synthase family.</text>
</comment>
<dbReference type="PROSITE" id="PS00165">
    <property type="entry name" value="DEHYDRATASE_SER_THR"/>
    <property type="match status" value="1"/>
</dbReference>
<dbReference type="Gene3D" id="3.40.50.1100">
    <property type="match status" value="2"/>
</dbReference>
<reference evidence="12" key="1">
    <citation type="submission" date="2019-03" db="EMBL/GenBank/DDBJ databases">
        <title>Afifella sp. nov., isolated from activated sludge.</title>
        <authorList>
            <person name="Li Q."/>
            <person name="Liu Y."/>
        </authorList>
    </citation>
    <scope>NUCLEOTIDE SEQUENCE</scope>
    <source>
        <strain evidence="12">L72</strain>
    </source>
</reference>
<proteinExistence type="inferred from homology"/>
<organism evidence="12 13">
    <name type="scientific">Propylenella binzhouense</name>
    <dbReference type="NCBI Taxonomy" id="2555902"/>
    <lineage>
        <taxon>Bacteria</taxon>
        <taxon>Pseudomonadati</taxon>
        <taxon>Pseudomonadota</taxon>
        <taxon>Alphaproteobacteria</taxon>
        <taxon>Hyphomicrobiales</taxon>
        <taxon>Propylenellaceae</taxon>
        <taxon>Propylenella</taxon>
    </lineage>
</organism>
<feature type="domain" description="Threonine synthase N-terminal" evidence="11">
    <location>
        <begin position="2"/>
        <end position="80"/>
    </location>
</feature>
<evidence type="ECO:0000256" key="6">
    <source>
        <dbReference type="ARBA" id="ARBA00023239"/>
    </source>
</evidence>
<dbReference type="PANTHER" id="PTHR42690:SF1">
    <property type="entry name" value="THREONINE SYNTHASE-LIKE 2"/>
    <property type="match status" value="1"/>
</dbReference>
<evidence type="ECO:0000256" key="2">
    <source>
        <dbReference type="ARBA" id="ARBA00005517"/>
    </source>
</evidence>
<evidence type="ECO:0000259" key="11">
    <source>
        <dbReference type="Pfam" id="PF14821"/>
    </source>
</evidence>
<dbReference type="RefSeq" id="WP_161140909.1">
    <property type="nucleotide sequence ID" value="NZ_SPKJ01000041.1"/>
</dbReference>
<sequence>MRYVSTRGEAPALGFRDVVLTGLARDGGLYVPETWPRLAPDEIAALAGLPYAEVAARIIGRFTGDELAPGTLRAILDDAYGTFRHPAVTPLVQIAPNHFVLELFHGPTLAFKDVAMQVLARLMDHFLAERGRRATIVGATSGDTGGAAIEAFRGRERIDIAILFPDGRVSPVQRRQMTTVVEDNVQAIAIRGTFDDAQALVKAMFNDFAFRDRVGLAAVNSINWGRIVAQAVYYFYAAVALGAPYRPVSFTVPTGNFGNVFAGYVAHRMGLPIGKLVVATNVNDILDRTIRTGRYEVRGVTPSSSPSMDIQVSSNFERLLFEAEAREASGVRRLMSGLSQSGAFTMAENARQAIRPLFVSGSCGEDETAATIRRTLRETGMLVDPHTAVGIAVAEHNMDAQTPMVTLSTAHPAKFPEAVEAAAGVHPDLPEWARPILTRRERYDVLPNELSEIERRVERHSRAARITA</sequence>
<feature type="modified residue" description="N6-(pyridoxal phosphate)lysine" evidence="10">
    <location>
        <position position="112"/>
    </location>
</feature>
<comment type="cofactor">
    <cofactor evidence="1 10">
        <name>pyridoxal 5'-phosphate</name>
        <dbReference type="ChEBI" id="CHEBI:597326"/>
    </cofactor>
</comment>
<dbReference type="Proteomes" id="UP000773614">
    <property type="component" value="Unassembled WGS sequence"/>
</dbReference>